<gene>
    <name evidence="1" type="ORF">GD597_00340</name>
</gene>
<accession>A0A8J8JSR7</accession>
<evidence type="ECO:0000313" key="1">
    <source>
        <dbReference type="EMBL" id="NNV53884.1"/>
    </source>
</evidence>
<organism evidence="1 2">
    <name type="scientific">Limnovirga soli</name>
    <dbReference type="NCBI Taxonomy" id="2656915"/>
    <lineage>
        <taxon>Bacteria</taxon>
        <taxon>Pseudomonadati</taxon>
        <taxon>Bacteroidota</taxon>
        <taxon>Chitinophagia</taxon>
        <taxon>Chitinophagales</taxon>
        <taxon>Chitinophagaceae</taxon>
        <taxon>Limnovirga</taxon>
    </lineage>
</organism>
<dbReference type="EMBL" id="WHPF01000001">
    <property type="protein sequence ID" value="NNV53884.1"/>
    <property type="molecule type" value="Genomic_DNA"/>
</dbReference>
<evidence type="ECO:0000313" key="2">
    <source>
        <dbReference type="Proteomes" id="UP000598971"/>
    </source>
</evidence>
<dbReference type="Proteomes" id="UP000598971">
    <property type="component" value="Unassembled WGS sequence"/>
</dbReference>
<comment type="caution">
    <text evidence="1">The sequence shown here is derived from an EMBL/GenBank/DDBJ whole genome shotgun (WGS) entry which is preliminary data.</text>
</comment>
<dbReference type="AlphaFoldDB" id="A0A8J8JSR7"/>
<dbReference type="RefSeq" id="WP_171605802.1">
    <property type="nucleotide sequence ID" value="NZ_WHPF01000001.1"/>
</dbReference>
<protein>
    <submittedName>
        <fullName evidence="1">Uncharacterized protein</fullName>
    </submittedName>
</protein>
<name>A0A8J8JSR7_9BACT</name>
<dbReference type="InterPro" id="IPR038531">
    <property type="entry name" value="NeuraminylLac-bd_hemagglutn_sf"/>
</dbReference>
<reference evidence="1" key="1">
    <citation type="submission" date="2019-10" db="EMBL/GenBank/DDBJ databases">
        <title>Draft genome sequence of Panacibacter sp. KCS-6.</title>
        <authorList>
            <person name="Yim K.J."/>
        </authorList>
    </citation>
    <scope>NUCLEOTIDE SEQUENCE</scope>
    <source>
        <strain evidence="1">KCS-6</strain>
    </source>
</reference>
<keyword evidence="2" id="KW-1185">Reference proteome</keyword>
<dbReference type="SUPFAM" id="SSF159594">
    <property type="entry name" value="XCC0632-like"/>
    <property type="match status" value="1"/>
</dbReference>
<dbReference type="PROSITE" id="PS51257">
    <property type="entry name" value="PROKAR_LIPOPROTEIN"/>
    <property type="match status" value="1"/>
</dbReference>
<sequence length="245" mass="27402">MKRILILLVITLGGCSASHQVPQSKETFSFDYSPKESAPSGSVNMLLCQVQPYYVTSFQSSNNELFKTFKEALGSDIEELIVAKGFNLKGPFSSFDDMIFDDKKRSDIVIQIEINPQFSAAEGKWKPRLSAWVDGGGWTYTYSGKVSLIGKINLSGVEPLTNQKIWSKSVAIPNIENIIIQTSKRYDHMLQDYEMYQDPGVYNAVGRALSLQYAGIMNKIAAQINAEEFLSMKPQVKELKALKGY</sequence>
<dbReference type="Gene3D" id="3.30.160.180">
    <property type="entry name" value="Putative neuraminyllactose-binding hemagglutinin homolog like domain"/>
    <property type="match status" value="1"/>
</dbReference>
<proteinExistence type="predicted"/>